<dbReference type="Proteomes" id="UP000499080">
    <property type="component" value="Unassembled WGS sequence"/>
</dbReference>
<keyword evidence="2" id="KW-1185">Reference proteome</keyword>
<accession>A0A4Y2I0F9</accession>
<organism evidence="1 2">
    <name type="scientific">Araneus ventricosus</name>
    <name type="common">Orbweaver spider</name>
    <name type="synonym">Epeira ventricosa</name>
    <dbReference type="NCBI Taxonomy" id="182803"/>
    <lineage>
        <taxon>Eukaryota</taxon>
        <taxon>Metazoa</taxon>
        <taxon>Ecdysozoa</taxon>
        <taxon>Arthropoda</taxon>
        <taxon>Chelicerata</taxon>
        <taxon>Arachnida</taxon>
        <taxon>Araneae</taxon>
        <taxon>Araneomorphae</taxon>
        <taxon>Entelegynae</taxon>
        <taxon>Araneoidea</taxon>
        <taxon>Araneidae</taxon>
        <taxon>Araneus</taxon>
    </lineage>
</organism>
<sequence length="168" mass="19760">MDSDVFDYEPRNVADSNERNDVSFLNKSDQVSNLESTITETKRISRNSFSNEKDWERNTAKINRMQGKAYMVFRRADPKTTKRIGQDVPREERTMGLACNFLKRGCDTIPEQERKSLFDEFWFIMSWDLKKIVVCRTVDIKSTKQKTVNVDGRRQRMSSLFPISTLRD</sequence>
<evidence type="ECO:0000313" key="1">
    <source>
        <dbReference type="EMBL" id="GBM70679.1"/>
    </source>
</evidence>
<evidence type="ECO:0000313" key="2">
    <source>
        <dbReference type="Proteomes" id="UP000499080"/>
    </source>
</evidence>
<comment type="caution">
    <text evidence="1">The sequence shown here is derived from an EMBL/GenBank/DDBJ whole genome shotgun (WGS) entry which is preliminary data.</text>
</comment>
<dbReference type="EMBL" id="BGPR01002266">
    <property type="protein sequence ID" value="GBM70679.1"/>
    <property type="molecule type" value="Genomic_DNA"/>
</dbReference>
<dbReference type="OrthoDB" id="7367179at2759"/>
<reference evidence="1 2" key="1">
    <citation type="journal article" date="2019" name="Sci. Rep.">
        <title>Orb-weaving spider Araneus ventricosus genome elucidates the spidroin gene catalogue.</title>
        <authorList>
            <person name="Kono N."/>
            <person name="Nakamura H."/>
            <person name="Ohtoshi R."/>
            <person name="Moran D.A.P."/>
            <person name="Shinohara A."/>
            <person name="Yoshida Y."/>
            <person name="Fujiwara M."/>
            <person name="Mori M."/>
            <person name="Tomita M."/>
            <person name="Arakawa K."/>
        </authorList>
    </citation>
    <scope>NUCLEOTIDE SEQUENCE [LARGE SCALE GENOMIC DNA]</scope>
</reference>
<name>A0A4Y2I0F9_ARAVE</name>
<protein>
    <submittedName>
        <fullName evidence="1">Uncharacterized protein</fullName>
    </submittedName>
</protein>
<dbReference type="AlphaFoldDB" id="A0A4Y2I0F9"/>
<gene>
    <name evidence="1" type="ORF">AVEN_270786_1</name>
</gene>
<proteinExistence type="predicted"/>